<dbReference type="GO" id="GO:0140933">
    <property type="term" value="F:5'-(N(7)-methylguanosine 5'-triphospho)-[mRNA] hydrolase activity"/>
    <property type="evidence" value="ECO:0007669"/>
    <property type="project" value="InterPro"/>
</dbReference>
<dbReference type="InterPro" id="IPR000086">
    <property type="entry name" value="NUDIX_hydrolase_dom"/>
</dbReference>
<organism evidence="11 12">
    <name type="scientific">Rhodofomes roseus</name>
    <dbReference type="NCBI Taxonomy" id="34475"/>
    <lineage>
        <taxon>Eukaryota</taxon>
        <taxon>Fungi</taxon>
        <taxon>Dikarya</taxon>
        <taxon>Basidiomycota</taxon>
        <taxon>Agaricomycotina</taxon>
        <taxon>Agaricomycetes</taxon>
        <taxon>Polyporales</taxon>
        <taxon>Rhodofomes</taxon>
    </lineage>
</organism>
<dbReference type="FunFam" id="3.90.79.10:FF:000003">
    <property type="entry name" value="M7GpppN-mRNA hydrolase isoform 2"/>
    <property type="match status" value="1"/>
</dbReference>
<dbReference type="PROSITE" id="PS51462">
    <property type="entry name" value="NUDIX"/>
    <property type="match status" value="1"/>
</dbReference>
<keyword evidence="4" id="KW-0963">Cytoplasm</keyword>
<dbReference type="InterPro" id="IPR015797">
    <property type="entry name" value="NUDIX_hydrolase-like_dom_sf"/>
</dbReference>
<comment type="caution">
    <text evidence="11">The sequence shown here is derived from an EMBL/GenBank/DDBJ whole genome shotgun (WGS) entry which is preliminary data.</text>
</comment>
<reference evidence="11 12" key="1">
    <citation type="submission" date="2019-01" db="EMBL/GenBank/DDBJ databases">
        <title>Genome sequencing of the rare red list fungi Fomitopsis rosea.</title>
        <authorList>
            <person name="Buettner E."/>
            <person name="Kellner H."/>
        </authorList>
    </citation>
    <scope>NUCLEOTIDE SEQUENCE [LARGE SCALE GENOMIC DNA]</scope>
    <source>
        <strain evidence="11 12">DSM 105464</strain>
    </source>
</reference>
<protein>
    <recommendedName>
        <fullName evidence="10">Nudix hydrolase domain-containing protein</fullName>
    </recommendedName>
</protein>
<comment type="cofactor">
    <cofactor evidence="1">
        <name>Mn(2+)</name>
        <dbReference type="ChEBI" id="CHEBI:29035"/>
    </cofactor>
</comment>
<feature type="region of interest" description="Disordered" evidence="9">
    <location>
        <begin position="277"/>
        <end position="349"/>
    </location>
</feature>
<dbReference type="SUPFAM" id="SSF55811">
    <property type="entry name" value="Nudix"/>
    <property type="match status" value="1"/>
</dbReference>
<evidence type="ECO:0000256" key="4">
    <source>
        <dbReference type="ARBA" id="ARBA00022490"/>
    </source>
</evidence>
<evidence type="ECO:0000256" key="1">
    <source>
        <dbReference type="ARBA" id="ARBA00001936"/>
    </source>
</evidence>
<evidence type="ECO:0000256" key="8">
    <source>
        <dbReference type="ARBA" id="ARBA00023211"/>
    </source>
</evidence>
<evidence type="ECO:0000313" key="11">
    <source>
        <dbReference type="EMBL" id="TFY62914.1"/>
    </source>
</evidence>
<keyword evidence="6" id="KW-0378">Hydrolase</keyword>
<dbReference type="Proteomes" id="UP000298390">
    <property type="component" value="Unassembled WGS sequence"/>
</dbReference>
<evidence type="ECO:0000259" key="10">
    <source>
        <dbReference type="PROSITE" id="PS51462"/>
    </source>
</evidence>
<dbReference type="GO" id="GO:0030145">
    <property type="term" value="F:manganese ion binding"/>
    <property type="evidence" value="ECO:0007669"/>
    <property type="project" value="InterPro"/>
</dbReference>
<feature type="compositionally biased region" description="Polar residues" evidence="9">
    <location>
        <begin position="326"/>
        <end position="338"/>
    </location>
</feature>
<dbReference type="GO" id="GO:0000184">
    <property type="term" value="P:nuclear-transcribed mRNA catabolic process, nonsense-mediated decay"/>
    <property type="evidence" value="ECO:0007669"/>
    <property type="project" value="InterPro"/>
</dbReference>
<dbReference type="SMART" id="SM01125">
    <property type="entry name" value="DCP2"/>
    <property type="match status" value="1"/>
</dbReference>
<evidence type="ECO:0000256" key="2">
    <source>
        <dbReference type="ARBA" id="ARBA00004496"/>
    </source>
</evidence>
<feature type="domain" description="Nudix hydrolase" evidence="10">
    <location>
        <begin position="119"/>
        <end position="248"/>
    </location>
</feature>
<feature type="compositionally biased region" description="Low complexity" evidence="9">
    <location>
        <begin position="456"/>
        <end position="484"/>
    </location>
</feature>
<proteinExistence type="inferred from homology"/>
<dbReference type="PANTHER" id="PTHR23114">
    <property type="entry name" value="M7GPPPN-MRNA HYDROLASE"/>
    <property type="match status" value="1"/>
</dbReference>
<feature type="compositionally biased region" description="Polar residues" evidence="9">
    <location>
        <begin position="551"/>
        <end position="566"/>
    </location>
</feature>
<dbReference type="GO" id="GO:0000290">
    <property type="term" value="P:deadenylation-dependent decapping of nuclear-transcribed mRNA"/>
    <property type="evidence" value="ECO:0007669"/>
    <property type="project" value="InterPro"/>
</dbReference>
<feature type="region of interest" description="Disordered" evidence="9">
    <location>
        <begin position="547"/>
        <end position="567"/>
    </location>
</feature>
<comment type="subcellular location">
    <subcellularLocation>
        <location evidence="2">Cytoplasm</location>
    </subcellularLocation>
</comment>
<evidence type="ECO:0000256" key="7">
    <source>
        <dbReference type="ARBA" id="ARBA00022884"/>
    </source>
</evidence>
<evidence type="ECO:0000256" key="9">
    <source>
        <dbReference type="SAM" id="MobiDB-lite"/>
    </source>
</evidence>
<dbReference type="CDD" id="cd03672">
    <property type="entry name" value="NUDIX_Dcp2p_Nudt20"/>
    <property type="match status" value="1"/>
</dbReference>
<dbReference type="AlphaFoldDB" id="A0A4Y9YK55"/>
<dbReference type="InterPro" id="IPR036189">
    <property type="entry name" value="DCP2_BoxA_sf"/>
</dbReference>
<sequence length="771" mass="83830">MASSSSSSPEISAALTAAGSSQSSVQYAHLSREEVLEELSSRFVLNLPDEELASVERVCFQMEQAHWYYEDFIREQNPAKFPSYSLKTFCEILFRTCPHLHHLANDHDRAFDKFMQYKTRVPVCGAIMLNETWDKCVLVKGWKSSAGWGFPKGKINQEEPRPRCAVREVLEETGYDLEGQIVPENVIELSIKEQSISLYIVAGVPEDFPFETRTRKEISKIQWFRLADLPTWRRNKPVPGKFYLISPFIGFVAAFLQNMPANNAPSPLKAFIHDRKPRNLPRRNGQTSHAPLNAHASSEDDAANLDNYAPVNGDHAQESSSQSSSADNGEPQTPSPQYSAPHVNYQPPSHLEHHDEAAEMNLNGVDPHFARLLNSLSLSASASVTNAAMEPINSKQPVLSPPIPLIHHHPAVGMSQSSDLRSDWSVNVPQRTAEPPLASSAKHSTRAPEHGSRPPATTTTSFAGSFTSSLNAQSSESSLGLQQQRPPSSHAITSDGQTKLSPRPSRARRASKASADISPYLSRPHDIQKEMKYISLLENVAKESDRLSSHLARQTPSIPDSLSTYSGLPPPMPPAPAIGRADEPLMYSSAAVGGPVYPGSNAMPPLDSPYDDPFTVRPRTSTAFHPLPYPASRKASLTEDQLRYMTPGLESRTPRVPGPAFGPFPPPAGPTTFGLANGMPRPATMAPLRVLPPSQYSMYDGPSQLSPMSGPPLSPSAAYAASAGPPLMPVNTMRAAKNAHLLSILNTPSTAPRPLAAPGLMPVNVNGVGPR</sequence>
<dbReference type="SUPFAM" id="SSF140586">
    <property type="entry name" value="Dcp2 domain-like"/>
    <property type="match status" value="1"/>
</dbReference>
<evidence type="ECO:0000313" key="12">
    <source>
        <dbReference type="Proteomes" id="UP000298390"/>
    </source>
</evidence>
<keyword evidence="7" id="KW-0694">RNA-binding</keyword>
<keyword evidence="8" id="KW-0464">Manganese</keyword>
<dbReference type="InterPro" id="IPR044099">
    <property type="entry name" value="Dcp2_NUDIX"/>
</dbReference>
<evidence type="ECO:0000256" key="6">
    <source>
        <dbReference type="ARBA" id="ARBA00022801"/>
    </source>
</evidence>
<dbReference type="PANTHER" id="PTHR23114:SF17">
    <property type="entry name" value="M7GPPPN-MRNA HYDROLASE"/>
    <property type="match status" value="1"/>
</dbReference>
<dbReference type="STRING" id="34475.A0A4Y9YK55"/>
<dbReference type="Gene3D" id="3.90.79.10">
    <property type="entry name" value="Nucleoside Triphosphate Pyrophosphohydrolase"/>
    <property type="match status" value="1"/>
</dbReference>
<dbReference type="InterPro" id="IPR007722">
    <property type="entry name" value="DCP2_BoxA"/>
</dbReference>
<comment type="similarity">
    <text evidence="3">Belongs to the Nudix hydrolase family. DCP2 subfamily.</text>
</comment>
<evidence type="ECO:0000256" key="3">
    <source>
        <dbReference type="ARBA" id="ARBA00005279"/>
    </source>
</evidence>
<dbReference type="EMBL" id="SEKV01000148">
    <property type="protein sequence ID" value="TFY62914.1"/>
    <property type="molecule type" value="Genomic_DNA"/>
</dbReference>
<gene>
    <name evidence="11" type="ORF">EVJ58_g3568</name>
</gene>
<dbReference type="InterPro" id="IPR020084">
    <property type="entry name" value="NUDIX_hydrolase_CS"/>
</dbReference>
<keyword evidence="5" id="KW-0479">Metal-binding</keyword>
<dbReference type="Gene3D" id="1.10.10.1050">
    <property type="entry name" value="Dcp2, box A domain"/>
    <property type="match status" value="1"/>
</dbReference>
<dbReference type="PROSITE" id="PS00893">
    <property type="entry name" value="NUDIX_BOX"/>
    <property type="match status" value="1"/>
</dbReference>
<accession>A0A4Y9YK55</accession>
<dbReference type="Pfam" id="PF00293">
    <property type="entry name" value="NUDIX"/>
    <property type="match status" value="1"/>
</dbReference>
<dbReference type="GO" id="GO:0003723">
    <property type="term" value="F:RNA binding"/>
    <property type="evidence" value="ECO:0007669"/>
    <property type="project" value="UniProtKB-KW"/>
</dbReference>
<dbReference type="GO" id="GO:0000932">
    <property type="term" value="C:P-body"/>
    <property type="evidence" value="ECO:0007669"/>
    <property type="project" value="TreeGrafter"/>
</dbReference>
<feature type="region of interest" description="Disordered" evidence="9">
    <location>
        <begin position="432"/>
        <end position="518"/>
    </location>
</feature>
<dbReference type="Pfam" id="PF05026">
    <property type="entry name" value="DCP2"/>
    <property type="match status" value="1"/>
</dbReference>
<evidence type="ECO:0000256" key="5">
    <source>
        <dbReference type="ARBA" id="ARBA00022723"/>
    </source>
</evidence>
<feature type="compositionally biased region" description="Polar residues" evidence="9">
    <location>
        <begin position="485"/>
        <end position="500"/>
    </location>
</feature>
<name>A0A4Y9YK55_9APHY</name>